<comment type="caution">
    <text evidence="5">The sequence shown here is derived from an EMBL/GenBank/DDBJ whole genome shotgun (WGS) entry which is preliminary data.</text>
</comment>
<dbReference type="InterPro" id="IPR002172">
    <property type="entry name" value="LDrepeatLR_classA_rpt"/>
</dbReference>
<dbReference type="Gene3D" id="4.10.410.10">
    <property type="entry name" value="Pancreatic trypsin inhibitor Kunitz domain"/>
    <property type="match status" value="2"/>
</dbReference>
<dbReference type="PROSITE" id="PS01209">
    <property type="entry name" value="LDLRA_1"/>
    <property type="match status" value="1"/>
</dbReference>
<dbReference type="PANTHER" id="PTHR46750">
    <property type="entry name" value="KUNITZ-TYPE PROTEASE INHIBITOR 1"/>
    <property type="match status" value="1"/>
</dbReference>
<dbReference type="PROSITE" id="PS00280">
    <property type="entry name" value="BPTI_KUNITZ_1"/>
    <property type="match status" value="2"/>
</dbReference>
<feature type="transmembrane region" description="Helical" evidence="3">
    <location>
        <begin position="195"/>
        <end position="218"/>
    </location>
</feature>
<dbReference type="OrthoDB" id="2019384at2759"/>
<reference evidence="5" key="1">
    <citation type="submission" date="2022-07" db="EMBL/GenBank/DDBJ databases">
        <title>Chromosome-level genome of Muraenolepis orangiensis.</title>
        <authorList>
            <person name="Kim J."/>
        </authorList>
    </citation>
    <scope>NUCLEOTIDE SEQUENCE</scope>
    <source>
        <strain evidence="5">KU_S4_2022</strain>
        <tissue evidence="5">Muscle</tissue>
    </source>
</reference>
<proteinExistence type="predicted"/>
<dbReference type="GO" id="GO:0004867">
    <property type="term" value="F:serine-type endopeptidase inhibitor activity"/>
    <property type="evidence" value="ECO:0007669"/>
    <property type="project" value="InterPro"/>
</dbReference>
<dbReference type="GO" id="GO:0060429">
    <property type="term" value="P:epithelium development"/>
    <property type="evidence" value="ECO:0007669"/>
    <property type="project" value="TreeGrafter"/>
</dbReference>
<comment type="caution">
    <text evidence="2">Lacks conserved residue(s) required for the propagation of feature annotation.</text>
</comment>
<gene>
    <name evidence="5" type="ORF">NHX12_019694</name>
</gene>
<feature type="disulfide bond" evidence="2">
    <location>
        <begin position="68"/>
        <end position="86"/>
    </location>
</feature>
<keyword evidence="3" id="KW-0472">Membrane</keyword>
<dbReference type="CDD" id="cd22624">
    <property type="entry name" value="Kunitz_HAI1_2-like"/>
    <property type="match status" value="1"/>
</dbReference>
<dbReference type="PANTHER" id="PTHR46750:SF1">
    <property type="entry name" value="KUNITZ-TYPE PROTEASE INHIBITOR 1"/>
    <property type="match status" value="1"/>
</dbReference>
<keyword evidence="6" id="KW-1185">Reference proteome</keyword>
<feature type="domain" description="BPTI/Kunitz inhibitor" evidence="4">
    <location>
        <begin position="119"/>
        <end position="169"/>
    </location>
</feature>
<keyword evidence="3" id="KW-1133">Transmembrane helix</keyword>
<dbReference type="SUPFAM" id="SSF57424">
    <property type="entry name" value="LDL receptor-like module"/>
    <property type="match status" value="1"/>
</dbReference>
<evidence type="ECO:0000313" key="6">
    <source>
        <dbReference type="Proteomes" id="UP001148018"/>
    </source>
</evidence>
<dbReference type="CDD" id="cd00112">
    <property type="entry name" value="LDLa"/>
    <property type="match status" value="1"/>
</dbReference>
<evidence type="ECO:0000259" key="4">
    <source>
        <dbReference type="PROSITE" id="PS50279"/>
    </source>
</evidence>
<dbReference type="Pfam" id="PF00014">
    <property type="entry name" value="Kunitz_BPTI"/>
    <property type="match status" value="2"/>
</dbReference>
<dbReference type="InterPro" id="IPR023415">
    <property type="entry name" value="LDLR_class-A_CS"/>
</dbReference>
<dbReference type="AlphaFoldDB" id="A0A9Q0EX52"/>
<dbReference type="FunFam" id="4.10.410.10:FF:000020">
    <property type="entry name" value="Collagen, type VI, alpha 3"/>
    <property type="match status" value="1"/>
</dbReference>
<dbReference type="GO" id="GO:0030198">
    <property type="term" value="P:extracellular matrix organization"/>
    <property type="evidence" value="ECO:0007669"/>
    <property type="project" value="TreeGrafter"/>
</dbReference>
<dbReference type="PRINTS" id="PR00759">
    <property type="entry name" value="BASICPTASE"/>
</dbReference>
<name>A0A9Q0EX52_9TELE</name>
<organism evidence="5 6">
    <name type="scientific">Muraenolepis orangiensis</name>
    <name type="common">Patagonian moray cod</name>
    <dbReference type="NCBI Taxonomy" id="630683"/>
    <lineage>
        <taxon>Eukaryota</taxon>
        <taxon>Metazoa</taxon>
        <taxon>Chordata</taxon>
        <taxon>Craniata</taxon>
        <taxon>Vertebrata</taxon>
        <taxon>Euteleostomi</taxon>
        <taxon>Actinopterygii</taxon>
        <taxon>Neopterygii</taxon>
        <taxon>Teleostei</taxon>
        <taxon>Neoteleostei</taxon>
        <taxon>Acanthomorphata</taxon>
        <taxon>Zeiogadaria</taxon>
        <taxon>Gadariae</taxon>
        <taxon>Gadiformes</taxon>
        <taxon>Muraenolepidoidei</taxon>
        <taxon>Muraenolepididae</taxon>
        <taxon>Muraenolepis</taxon>
    </lineage>
</organism>
<dbReference type="InterPro" id="IPR036880">
    <property type="entry name" value="Kunitz_BPTI_sf"/>
</dbReference>
<dbReference type="SMART" id="SM00192">
    <property type="entry name" value="LDLa"/>
    <property type="match status" value="1"/>
</dbReference>
<evidence type="ECO:0000256" key="2">
    <source>
        <dbReference type="PROSITE-ProRule" id="PRU00124"/>
    </source>
</evidence>
<evidence type="ECO:0000256" key="3">
    <source>
        <dbReference type="SAM" id="Phobius"/>
    </source>
</evidence>
<keyword evidence="1 2" id="KW-1015">Disulfide bond</keyword>
<dbReference type="InterPro" id="IPR036055">
    <property type="entry name" value="LDL_receptor-like_sf"/>
</dbReference>
<evidence type="ECO:0000256" key="1">
    <source>
        <dbReference type="ARBA" id="ARBA00023157"/>
    </source>
</evidence>
<dbReference type="Proteomes" id="UP001148018">
    <property type="component" value="Unassembled WGS sequence"/>
</dbReference>
<dbReference type="PROSITE" id="PS50279">
    <property type="entry name" value="BPTI_KUNITZ_2"/>
    <property type="match status" value="2"/>
</dbReference>
<keyword evidence="3" id="KW-0812">Transmembrane</keyword>
<dbReference type="InterPro" id="IPR002223">
    <property type="entry name" value="Kunitz_BPTI"/>
</dbReference>
<dbReference type="GO" id="GO:0005886">
    <property type="term" value="C:plasma membrane"/>
    <property type="evidence" value="ECO:0007669"/>
    <property type="project" value="TreeGrafter"/>
</dbReference>
<dbReference type="SUPFAM" id="SSF57362">
    <property type="entry name" value="BPTI-like"/>
    <property type="match status" value="2"/>
</dbReference>
<dbReference type="PROSITE" id="PS50068">
    <property type="entry name" value="LDLRA_2"/>
    <property type="match status" value="1"/>
</dbReference>
<dbReference type="EMBL" id="JANIIK010000035">
    <property type="protein sequence ID" value="KAJ3613445.1"/>
    <property type="molecule type" value="Genomic_DNA"/>
</dbReference>
<feature type="disulfide bond" evidence="2">
    <location>
        <begin position="61"/>
        <end position="73"/>
    </location>
</feature>
<sequence length="255" mass="28482">MAPVKVGPCRGYFPRWHYNGASERCEEFPYGGCKANLNNYLTMEECTNACDGAGEVCGALCTEEQFTCTNGCCLDPGLECDTKAQCSDKSDEDEEYCKYLEKKFNLLLLIPVDEKKARCTESPLAGDCRNSVTKWYYNPLQKNCVRFNYGGCNGNDNRFDTNDDCMGMCRGVTEEDIFARKEAFEKSMSDSNTGVLAVAILLGLAIFVLLGVLCYCFLKGKKKKPQQQRVATNGTQVTSIEDRERLVYNNTTKAI</sequence>
<feature type="domain" description="BPTI/Kunitz inhibitor" evidence="4">
    <location>
        <begin position="1"/>
        <end position="50"/>
    </location>
</feature>
<evidence type="ECO:0000313" key="5">
    <source>
        <dbReference type="EMBL" id="KAJ3613445.1"/>
    </source>
</evidence>
<protein>
    <recommendedName>
        <fullName evidence="4">BPTI/Kunitz inhibitor domain-containing protein</fullName>
    </recommendedName>
</protein>
<dbReference type="InterPro" id="IPR020901">
    <property type="entry name" value="Prtase_inh_Kunz-CS"/>
</dbReference>
<accession>A0A9Q0EX52</accession>
<dbReference type="SMART" id="SM00131">
    <property type="entry name" value="KU"/>
    <property type="match status" value="2"/>
</dbReference>
<dbReference type="GO" id="GO:0008544">
    <property type="term" value="P:epidermis development"/>
    <property type="evidence" value="ECO:0007669"/>
    <property type="project" value="TreeGrafter"/>
</dbReference>
<dbReference type="Gene3D" id="4.10.400.10">
    <property type="entry name" value="Low-density Lipoprotein Receptor"/>
    <property type="match status" value="1"/>
</dbReference>